<keyword evidence="2" id="KW-0378">Hydrolase</keyword>
<sequence>MQSRETTIELRLWTVEEYHKMAEAGIFDEDERVELLEGKIIWMSAIGTAHRSAVGRTDYLLKNLLKNRAWVSIQDPIQLDNYSEPEPDIAVVKIDQLDYADHHPTPDEVYLVIEVADTTFKKDCEIKGKAYAAAGIADYWVLDVINRQLHVFREASENGYQSEVILGEGESISPLQFPDLSINILAMLPPVIYSNTKV</sequence>
<dbReference type="SUPFAM" id="SSF52980">
    <property type="entry name" value="Restriction endonuclease-like"/>
    <property type="match status" value="1"/>
</dbReference>
<proteinExistence type="predicted"/>
<dbReference type="InterPro" id="IPR008538">
    <property type="entry name" value="Uma2"/>
</dbReference>
<protein>
    <submittedName>
        <fullName evidence="2">Uma2 family endonuclease</fullName>
    </submittedName>
</protein>
<reference evidence="2" key="1">
    <citation type="submission" date="2020-10" db="EMBL/GenBank/DDBJ databases">
        <authorList>
            <person name="Castelo-Branco R."/>
            <person name="Eusebio N."/>
            <person name="Adriana R."/>
            <person name="Vieira A."/>
            <person name="Brugerolle De Fraissinette N."/>
            <person name="Rezende De Castro R."/>
            <person name="Schneider M.P."/>
            <person name="Vasconcelos V."/>
            <person name="Leao P.N."/>
        </authorList>
    </citation>
    <scope>NUCLEOTIDE SEQUENCE</scope>
    <source>
        <strain evidence="2">LEGE 06105</strain>
    </source>
</reference>
<dbReference type="AlphaFoldDB" id="A0A8J7F3L1"/>
<evidence type="ECO:0000313" key="3">
    <source>
        <dbReference type="Proteomes" id="UP000620559"/>
    </source>
</evidence>
<keyword evidence="2" id="KW-0540">Nuclease</keyword>
<keyword evidence="3" id="KW-1185">Reference proteome</keyword>
<dbReference type="Gene3D" id="3.90.1570.10">
    <property type="entry name" value="tt1808, chain A"/>
    <property type="match status" value="1"/>
</dbReference>
<dbReference type="InterPro" id="IPR011335">
    <property type="entry name" value="Restrct_endonuc-II-like"/>
</dbReference>
<gene>
    <name evidence="2" type="ORF">IQ247_17270</name>
</gene>
<comment type="caution">
    <text evidence="2">The sequence shown here is derived from an EMBL/GenBank/DDBJ whole genome shotgun (WGS) entry which is preliminary data.</text>
</comment>
<evidence type="ECO:0000313" key="2">
    <source>
        <dbReference type="EMBL" id="MBE9214397.1"/>
    </source>
</evidence>
<dbReference type="InterPro" id="IPR012296">
    <property type="entry name" value="Nuclease_put_TT1808"/>
</dbReference>
<dbReference type="RefSeq" id="WP_193922144.1">
    <property type="nucleotide sequence ID" value="NZ_JADEWL010000058.1"/>
</dbReference>
<dbReference type="PANTHER" id="PTHR35400">
    <property type="entry name" value="SLR1083 PROTEIN"/>
    <property type="match status" value="1"/>
</dbReference>
<dbReference type="GO" id="GO:0004519">
    <property type="term" value="F:endonuclease activity"/>
    <property type="evidence" value="ECO:0007669"/>
    <property type="project" value="UniProtKB-KW"/>
</dbReference>
<organism evidence="2 3">
    <name type="scientific">Plectonema cf. radiosum LEGE 06105</name>
    <dbReference type="NCBI Taxonomy" id="945769"/>
    <lineage>
        <taxon>Bacteria</taxon>
        <taxon>Bacillati</taxon>
        <taxon>Cyanobacteriota</taxon>
        <taxon>Cyanophyceae</taxon>
        <taxon>Oscillatoriophycideae</taxon>
        <taxon>Oscillatoriales</taxon>
        <taxon>Microcoleaceae</taxon>
        <taxon>Plectonema</taxon>
    </lineage>
</organism>
<feature type="domain" description="Putative restriction endonuclease" evidence="1">
    <location>
        <begin position="15"/>
        <end position="183"/>
    </location>
</feature>
<dbReference type="CDD" id="cd06260">
    <property type="entry name" value="DUF820-like"/>
    <property type="match status" value="1"/>
</dbReference>
<name>A0A8J7F3L1_9CYAN</name>
<dbReference type="Proteomes" id="UP000620559">
    <property type="component" value="Unassembled WGS sequence"/>
</dbReference>
<accession>A0A8J7F3L1</accession>
<keyword evidence="2" id="KW-0255">Endonuclease</keyword>
<dbReference type="PANTHER" id="PTHR35400:SF1">
    <property type="entry name" value="SLR1083 PROTEIN"/>
    <property type="match status" value="1"/>
</dbReference>
<evidence type="ECO:0000259" key="1">
    <source>
        <dbReference type="Pfam" id="PF05685"/>
    </source>
</evidence>
<dbReference type="EMBL" id="JADEWL010000058">
    <property type="protein sequence ID" value="MBE9214397.1"/>
    <property type="molecule type" value="Genomic_DNA"/>
</dbReference>
<dbReference type="Pfam" id="PF05685">
    <property type="entry name" value="Uma2"/>
    <property type="match status" value="1"/>
</dbReference>